<comment type="caution">
    <text evidence="3">The sequence shown here is derived from an EMBL/GenBank/DDBJ whole genome shotgun (WGS) entry which is preliminary data.</text>
</comment>
<evidence type="ECO:0008006" key="5">
    <source>
        <dbReference type="Google" id="ProtNLM"/>
    </source>
</evidence>
<gene>
    <name evidence="3" type="ORF">PHMEG_00011561</name>
</gene>
<feature type="compositionally biased region" description="Acidic residues" evidence="1">
    <location>
        <begin position="304"/>
        <end position="319"/>
    </location>
</feature>
<keyword evidence="4" id="KW-1185">Reference proteome</keyword>
<name>A0A225WAX9_9STRA</name>
<dbReference type="AlphaFoldDB" id="A0A225WAX9"/>
<dbReference type="OrthoDB" id="129208at2759"/>
<feature type="compositionally biased region" description="Basic and acidic residues" evidence="1">
    <location>
        <begin position="128"/>
        <end position="138"/>
    </location>
</feature>
<keyword evidence="2" id="KW-0732">Signal</keyword>
<evidence type="ECO:0000313" key="3">
    <source>
        <dbReference type="EMBL" id="OWZ14881.1"/>
    </source>
</evidence>
<evidence type="ECO:0000256" key="1">
    <source>
        <dbReference type="SAM" id="MobiDB-lite"/>
    </source>
</evidence>
<sequence length="360" mass="37853">MKFATGLVLAALAVTAVNAGNPKNLRSTVDDSASDDFDFSDSLDASGSDDFDEDDLMIDLTDLFGSDSDSDSGSHVKVNIMSLIGSGSDQVDLQDIIDAFGDEDSASGSDDLSWLLDSDSGSDDDDEILVKGGKEDPTLVKGATKGKTPVYEDDSDSGSDDLSWLDDSDSASDEEDPILVKGATKGKTPAVEEDPILVKGATKGKTPVYEDDSDSGSDDLSWLLDSDSDSASDEEDPILVKGATKGKTVEDPVLTKGKSPLYDDSEEDDDEVLVKGGNKSPATKTSKTEKAAKTSGSNMLLENLYDEGSEGTLGEEEDPILVKGATKGKTPVVDDASDEDDHLQTSQAEKTATKSSKTLW</sequence>
<feature type="signal peptide" evidence="2">
    <location>
        <begin position="1"/>
        <end position="19"/>
    </location>
</feature>
<evidence type="ECO:0000313" key="4">
    <source>
        <dbReference type="Proteomes" id="UP000198211"/>
    </source>
</evidence>
<organism evidence="3 4">
    <name type="scientific">Phytophthora megakarya</name>
    <dbReference type="NCBI Taxonomy" id="4795"/>
    <lineage>
        <taxon>Eukaryota</taxon>
        <taxon>Sar</taxon>
        <taxon>Stramenopiles</taxon>
        <taxon>Oomycota</taxon>
        <taxon>Peronosporomycetes</taxon>
        <taxon>Peronosporales</taxon>
        <taxon>Peronosporaceae</taxon>
        <taxon>Phytophthora</taxon>
    </lineage>
</organism>
<proteinExistence type="predicted"/>
<feature type="compositionally biased region" description="Acidic residues" evidence="1">
    <location>
        <begin position="151"/>
        <end position="177"/>
    </location>
</feature>
<reference evidence="4" key="1">
    <citation type="submission" date="2017-03" db="EMBL/GenBank/DDBJ databases">
        <title>Phytopthora megakarya and P. palmivora, two closely related causual agents of cacao black pod achieved similar genome size and gene model numbers by different mechanisms.</title>
        <authorList>
            <person name="Ali S."/>
            <person name="Shao J."/>
            <person name="Larry D.J."/>
            <person name="Kronmiller B."/>
            <person name="Shen D."/>
            <person name="Strem M.D."/>
            <person name="Melnick R.L."/>
            <person name="Guiltinan M.J."/>
            <person name="Tyler B.M."/>
            <person name="Meinhardt L.W."/>
            <person name="Bailey B.A."/>
        </authorList>
    </citation>
    <scope>NUCLEOTIDE SEQUENCE [LARGE SCALE GENOMIC DNA]</scope>
    <source>
        <strain evidence="4">zdho120</strain>
    </source>
</reference>
<protein>
    <recommendedName>
        <fullName evidence="5">RxLR effector protein</fullName>
    </recommendedName>
</protein>
<feature type="region of interest" description="Disordered" evidence="1">
    <location>
        <begin position="102"/>
        <end position="360"/>
    </location>
</feature>
<feature type="compositionally biased region" description="Polar residues" evidence="1">
    <location>
        <begin position="344"/>
        <end position="360"/>
    </location>
</feature>
<feature type="compositionally biased region" description="Low complexity" evidence="1">
    <location>
        <begin position="106"/>
        <end position="119"/>
    </location>
</feature>
<accession>A0A225WAX9</accession>
<dbReference type="EMBL" id="NBNE01001240">
    <property type="protein sequence ID" value="OWZ14881.1"/>
    <property type="molecule type" value="Genomic_DNA"/>
</dbReference>
<dbReference type="Proteomes" id="UP000198211">
    <property type="component" value="Unassembled WGS sequence"/>
</dbReference>
<feature type="chain" id="PRO_5012443365" description="RxLR effector protein" evidence="2">
    <location>
        <begin position="20"/>
        <end position="360"/>
    </location>
</feature>
<feature type="compositionally biased region" description="Acidic residues" evidence="1">
    <location>
        <begin position="226"/>
        <end position="237"/>
    </location>
</feature>
<evidence type="ECO:0000256" key="2">
    <source>
        <dbReference type="SAM" id="SignalP"/>
    </source>
</evidence>